<dbReference type="InterPro" id="IPR024983">
    <property type="entry name" value="CHAT_dom"/>
</dbReference>
<keyword evidence="3" id="KW-1185">Reference proteome</keyword>
<sequence length="649" mass="71071">MVKALSAQQRALRITPEGHAELPDPIAALQKAVQLTPEGHVDLPGRHKHLGDLLKTRFVSGGNRKDLDECISHCKSAATNPYGPGLTTLGAAREWVKLLDQYDPQSPYMIDAFGSIVHALVLFTGLEITVQGRYTLLQKNQLLVPTAVSFAFERDRPADKALEWLEQGRCRVWSQLNNLRTPLDDLRIHDPELAQRIADISSRLESAGSPREPAQIPMSEWEEDSAARAPLPHNFLKPAPCSTILQHLPDLGPVIIINIHDVRYDALALLAGLDEPLHIPLPNFSLKKAKRYRRQLNSQLRAHVPRARGEEANTASDGNFSARGAGPIVKGGTADVLRRLGSEVVKPILDMLAISRIDPSSGKAPPRIWWCPIGELSFLPLHAAGLYGESESDSVMDYVVSSYTPTVTALTDRVKNNLPIDETVSGLFLTSQPNAPPIPGTTDEVKSIHAMAKADGVRVLMHEGGDLPVDDCVTHMKDFSSVHLACHASQKADDPLQSRFFLHNGSLDLATVLQWHLKNADLAFLSACETSTGEEKLPDEAVHLAAGMLAAGYRRVVGTMWSIGDRVAQEVANNFYEYLWRHKGDGSDGRFDGSLSAYALHHAIQQLRLRQDSADKSEQSLLTWILAALQAAPVPDSSLLYSRSVKAGN</sequence>
<accession>A0A8H6M193</accession>
<dbReference type="Proteomes" id="UP000521943">
    <property type="component" value="Unassembled WGS sequence"/>
</dbReference>
<evidence type="ECO:0000259" key="1">
    <source>
        <dbReference type="Pfam" id="PF12770"/>
    </source>
</evidence>
<dbReference type="OrthoDB" id="3261813at2759"/>
<dbReference type="EMBL" id="JACGCI010000055">
    <property type="protein sequence ID" value="KAF6750665.1"/>
    <property type="molecule type" value="Genomic_DNA"/>
</dbReference>
<dbReference type="AlphaFoldDB" id="A0A8H6M193"/>
<evidence type="ECO:0000313" key="3">
    <source>
        <dbReference type="Proteomes" id="UP000521943"/>
    </source>
</evidence>
<evidence type="ECO:0000313" key="2">
    <source>
        <dbReference type="EMBL" id="KAF6750665.1"/>
    </source>
</evidence>
<protein>
    <submittedName>
        <fullName evidence="2">CHAT domain-containing protein</fullName>
    </submittedName>
</protein>
<organism evidence="2 3">
    <name type="scientific">Ephemerocybe angulata</name>
    <dbReference type="NCBI Taxonomy" id="980116"/>
    <lineage>
        <taxon>Eukaryota</taxon>
        <taxon>Fungi</taxon>
        <taxon>Dikarya</taxon>
        <taxon>Basidiomycota</taxon>
        <taxon>Agaricomycotina</taxon>
        <taxon>Agaricomycetes</taxon>
        <taxon>Agaricomycetidae</taxon>
        <taxon>Agaricales</taxon>
        <taxon>Agaricineae</taxon>
        <taxon>Psathyrellaceae</taxon>
        <taxon>Ephemerocybe</taxon>
    </lineage>
</organism>
<name>A0A8H6M193_9AGAR</name>
<comment type="caution">
    <text evidence="2">The sequence shown here is derived from an EMBL/GenBank/DDBJ whole genome shotgun (WGS) entry which is preliminary data.</text>
</comment>
<dbReference type="Pfam" id="PF12770">
    <property type="entry name" value="CHAT"/>
    <property type="match status" value="1"/>
</dbReference>
<proteinExistence type="predicted"/>
<gene>
    <name evidence="2" type="ORF">DFP72DRAFT_1138970</name>
</gene>
<feature type="domain" description="CHAT" evidence="1">
    <location>
        <begin position="336"/>
        <end position="628"/>
    </location>
</feature>
<reference evidence="2 3" key="1">
    <citation type="submission" date="2020-07" db="EMBL/GenBank/DDBJ databases">
        <title>Comparative genomics of pyrophilous fungi reveals a link between fire events and developmental genes.</title>
        <authorList>
            <consortium name="DOE Joint Genome Institute"/>
            <person name="Steindorff A.S."/>
            <person name="Carver A."/>
            <person name="Calhoun S."/>
            <person name="Stillman K."/>
            <person name="Liu H."/>
            <person name="Lipzen A."/>
            <person name="Pangilinan J."/>
            <person name="Labutti K."/>
            <person name="Bruns T.D."/>
            <person name="Grigoriev I.V."/>
        </authorList>
    </citation>
    <scope>NUCLEOTIDE SEQUENCE [LARGE SCALE GENOMIC DNA]</scope>
    <source>
        <strain evidence="2 3">CBS 144469</strain>
    </source>
</reference>